<feature type="signal peptide" evidence="3">
    <location>
        <begin position="1"/>
        <end position="17"/>
    </location>
</feature>
<keyword evidence="3" id="KW-0732">Signal</keyword>
<gene>
    <name evidence="5" type="ORF">HELGO_WM6141</name>
</gene>
<evidence type="ECO:0000259" key="4">
    <source>
        <dbReference type="PROSITE" id="PS01031"/>
    </source>
</evidence>
<feature type="domain" description="SHSP" evidence="4">
    <location>
        <begin position="58"/>
        <end position="165"/>
    </location>
</feature>
<dbReference type="InterPro" id="IPR002068">
    <property type="entry name" value="A-crystallin/Hsp20_dom"/>
</dbReference>
<dbReference type="PROSITE" id="PS01031">
    <property type="entry name" value="SHSP"/>
    <property type="match status" value="1"/>
</dbReference>
<dbReference type="EMBL" id="CACVAU010000069">
    <property type="protein sequence ID" value="CAA6823642.1"/>
    <property type="molecule type" value="Genomic_DNA"/>
</dbReference>
<feature type="chain" id="PRO_5028221580" description="SHSP domain-containing protein" evidence="3">
    <location>
        <begin position="18"/>
        <end position="165"/>
    </location>
</feature>
<evidence type="ECO:0000256" key="2">
    <source>
        <dbReference type="RuleBase" id="RU003616"/>
    </source>
</evidence>
<protein>
    <recommendedName>
        <fullName evidence="4">SHSP domain-containing protein</fullName>
    </recommendedName>
</protein>
<evidence type="ECO:0000313" key="5">
    <source>
        <dbReference type="EMBL" id="CAA6823642.1"/>
    </source>
</evidence>
<name>A0A6S6TS67_9BACT</name>
<evidence type="ECO:0000256" key="3">
    <source>
        <dbReference type="SAM" id="SignalP"/>
    </source>
</evidence>
<reference evidence="5" key="1">
    <citation type="submission" date="2020-01" db="EMBL/GenBank/DDBJ databases">
        <authorList>
            <person name="Meier V. D."/>
            <person name="Meier V D."/>
        </authorList>
    </citation>
    <scope>NUCLEOTIDE SEQUENCE</scope>
    <source>
        <strain evidence="5">HLG_WM_MAG_05</strain>
    </source>
</reference>
<dbReference type="Gene3D" id="2.60.40.790">
    <property type="match status" value="1"/>
</dbReference>
<accession>A0A6S6TS67</accession>
<dbReference type="SUPFAM" id="SSF49764">
    <property type="entry name" value="HSP20-like chaperones"/>
    <property type="match status" value="1"/>
</dbReference>
<dbReference type="Pfam" id="PF00011">
    <property type="entry name" value="HSP20"/>
    <property type="match status" value="1"/>
</dbReference>
<dbReference type="CDD" id="cd06464">
    <property type="entry name" value="ACD_sHsps-like"/>
    <property type="match status" value="1"/>
</dbReference>
<proteinExistence type="inferred from homology"/>
<dbReference type="InterPro" id="IPR008978">
    <property type="entry name" value="HSP20-like_chaperone"/>
</dbReference>
<sequence>MKKIGLFLLILSINSVALVDIEKEITEPVAEMKMLDDAMNRGIQEQREHNARRPMIVEEDMNFSPTTMLTFVDKGNEYILEKSVIDIKNTEVKAKLENRMLTVTEVKKIEEVVIEDSVTVGVNSKRTQFFQSTTSETLSLPKDADETTFFSHYENGLLKVSLKKK</sequence>
<evidence type="ECO:0000256" key="1">
    <source>
        <dbReference type="PROSITE-ProRule" id="PRU00285"/>
    </source>
</evidence>
<comment type="similarity">
    <text evidence="1 2">Belongs to the small heat shock protein (HSP20) family.</text>
</comment>
<dbReference type="AlphaFoldDB" id="A0A6S6TS67"/>
<organism evidence="5">
    <name type="scientific">uncultured Sulfurovum sp</name>
    <dbReference type="NCBI Taxonomy" id="269237"/>
    <lineage>
        <taxon>Bacteria</taxon>
        <taxon>Pseudomonadati</taxon>
        <taxon>Campylobacterota</taxon>
        <taxon>Epsilonproteobacteria</taxon>
        <taxon>Campylobacterales</taxon>
        <taxon>Sulfurovaceae</taxon>
        <taxon>Sulfurovum</taxon>
        <taxon>environmental samples</taxon>
    </lineage>
</organism>